<dbReference type="Proteomes" id="UP001054945">
    <property type="component" value="Unassembled WGS sequence"/>
</dbReference>
<evidence type="ECO:0000313" key="1">
    <source>
        <dbReference type="EMBL" id="GIY15979.1"/>
    </source>
</evidence>
<protein>
    <submittedName>
        <fullName evidence="1">Uncharacterized protein</fullName>
    </submittedName>
</protein>
<organism evidence="1 2">
    <name type="scientific">Caerostris extrusa</name>
    <name type="common">Bark spider</name>
    <name type="synonym">Caerostris bankana</name>
    <dbReference type="NCBI Taxonomy" id="172846"/>
    <lineage>
        <taxon>Eukaryota</taxon>
        <taxon>Metazoa</taxon>
        <taxon>Ecdysozoa</taxon>
        <taxon>Arthropoda</taxon>
        <taxon>Chelicerata</taxon>
        <taxon>Arachnida</taxon>
        <taxon>Araneae</taxon>
        <taxon>Araneomorphae</taxon>
        <taxon>Entelegynae</taxon>
        <taxon>Araneoidea</taxon>
        <taxon>Araneidae</taxon>
        <taxon>Caerostris</taxon>
    </lineage>
</organism>
<accession>A0AAV4R350</accession>
<sequence length="105" mass="12347">MFHYDSTISCHHCQTFAMTRVLILLPLHYCSHVDDYFLEAMFLYDSTIHAIIVKRLPHDVRVLNTSSITLLLSMSMITFLRRYVLYDSTIHAIIVKRLPHDVPRI</sequence>
<reference evidence="1 2" key="1">
    <citation type="submission" date="2021-06" db="EMBL/GenBank/DDBJ databases">
        <title>Caerostris extrusa draft genome.</title>
        <authorList>
            <person name="Kono N."/>
            <person name="Arakawa K."/>
        </authorList>
    </citation>
    <scope>NUCLEOTIDE SEQUENCE [LARGE SCALE GENOMIC DNA]</scope>
</reference>
<name>A0AAV4R350_CAEEX</name>
<comment type="caution">
    <text evidence="1">The sequence shown here is derived from an EMBL/GenBank/DDBJ whole genome shotgun (WGS) entry which is preliminary data.</text>
</comment>
<dbReference type="AlphaFoldDB" id="A0AAV4R350"/>
<dbReference type="EMBL" id="BPLR01007314">
    <property type="protein sequence ID" value="GIY15979.1"/>
    <property type="molecule type" value="Genomic_DNA"/>
</dbReference>
<proteinExistence type="predicted"/>
<evidence type="ECO:0000313" key="2">
    <source>
        <dbReference type="Proteomes" id="UP001054945"/>
    </source>
</evidence>
<keyword evidence="2" id="KW-1185">Reference proteome</keyword>
<gene>
    <name evidence="1" type="ORF">CEXT_91111</name>
</gene>